<evidence type="ECO:0000313" key="6">
    <source>
        <dbReference type="EMBL" id="KAK5647477.1"/>
    </source>
</evidence>
<gene>
    <name evidence="6" type="ORF">RI129_002369</name>
</gene>
<dbReference type="AlphaFoldDB" id="A0AAN7ZLA0"/>
<dbReference type="SUPFAM" id="SSF103473">
    <property type="entry name" value="MFS general substrate transporter"/>
    <property type="match status" value="1"/>
</dbReference>
<evidence type="ECO:0000256" key="2">
    <source>
        <dbReference type="ARBA" id="ARBA00022692"/>
    </source>
</evidence>
<dbReference type="InterPro" id="IPR011701">
    <property type="entry name" value="MFS"/>
</dbReference>
<dbReference type="EMBL" id="JAVRBK010000002">
    <property type="protein sequence ID" value="KAK5647477.1"/>
    <property type="molecule type" value="Genomic_DNA"/>
</dbReference>
<comment type="subcellular location">
    <subcellularLocation>
        <location evidence="1">Membrane</location>
        <topology evidence="1">Multi-pass membrane protein</topology>
    </subcellularLocation>
</comment>
<feature type="transmembrane region" description="Helical" evidence="5">
    <location>
        <begin position="251"/>
        <end position="272"/>
    </location>
</feature>
<evidence type="ECO:0000256" key="3">
    <source>
        <dbReference type="ARBA" id="ARBA00022989"/>
    </source>
</evidence>
<dbReference type="Pfam" id="PF07690">
    <property type="entry name" value="MFS_1"/>
    <property type="match status" value="1"/>
</dbReference>
<dbReference type="Gene3D" id="1.20.1250.20">
    <property type="entry name" value="MFS general substrate transporter like domains"/>
    <property type="match status" value="1"/>
</dbReference>
<feature type="transmembrane region" description="Helical" evidence="5">
    <location>
        <begin position="28"/>
        <end position="50"/>
    </location>
</feature>
<evidence type="ECO:0000256" key="4">
    <source>
        <dbReference type="ARBA" id="ARBA00023136"/>
    </source>
</evidence>
<keyword evidence="4 5" id="KW-0472">Membrane</keyword>
<dbReference type="GO" id="GO:0022857">
    <property type="term" value="F:transmembrane transporter activity"/>
    <property type="evidence" value="ECO:0007669"/>
    <property type="project" value="InterPro"/>
</dbReference>
<comment type="caution">
    <text evidence="6">The sequence shown here is derived from an EMBL/GenBank/DDBJ whole genome shotgun (WGS) entry which is preliminary data.</text>
</comment>
<dbReference type="InterPro" id="IPR036259">
    <property type="entry name" value="MFS_trans_sf"/>
</dbReference>
<feature type="transmembrane region" description="Helical" evidence="5">
    <location>
        <begin position="160"/>
        <end position="178"/>
    </location>
</feature>
<sequence length="293" mass="32532">MGIFEAVISIAGLLGAVASSYVFNTFGYFTLYAITLSCIFAAWIVVILWVPESNPNPETEGRCRNLFRSSLIKETVATTFEERPGLDRPLLLSVVLMTVIFLFAVTADGNIVFLYLRRKLAWTLRHYTLFASCRKVSWIIGSILGGYLLHTVLKIEESVVILLGFLSVMANVFIQGIASADWHMYIAGAAICFGGSISPMTRSLISKLVHFNECGKVFAFVIMIETIVDALGTPLYVYIYQQTIETLPGAFNFVTTGIYGFEVILTIGIIVMQLRRFHDGYESINDVIDAVNT</sequence>
<feature type="transmembrane region" description="Helical" evidence="5">
    <location>
        <begin position="136"/>
        <end position="153"/>
    </location>
</feature>
<protein>
    <submittedName>
        <fullName evidence="6">Uncharacterized protein</fullName>
    </submittedName>
</protein>
<keyword evidence="2 5" id="KW-0812">Transmembrane</keyword>
<keyword evidence="3 5" id="KW-1133">Transmembrane helix</keyword>
<evidence type="ECO:0000256" key="1">
    <source>
        <dbReference type="ARBA" id="ARBA00004141"/>
    </source>
</evidence>
<name>A0AAN7ZLA0_9COLE</name>
<feature type="transmembrane region" description="Helical" evidence="5">
    <location>
        <begin position="217"/>
        <end position="239"/>
    </location>
</feature>
<dbReference type="PANTHER" id="PTHR23507">
    <property type="entry name" value="ZGC:174356"/>
    <property type="match status" value="1"/>
</dbReference>
<organism evidence="6 7">
    <name type="scientific">Pyrocoelia pectoralis</name>
    <dbReference type="NCBI Taxonomy" id="417401"/>
    <lineage>
        <taxon>Eukaryota</taxon>
        <taxon>Metazoa</taxon>
        <taxon>Ecdysozoa</taxon>
        <taxon>Arthropoda</taxon>
        <taxon>Hexapoda</taxon>
        <taxon>Insecta</taxon>
        <taxon>Pterygota</taxon>
        <taxon>Neoptera</taxon>
        <taxon>Endopterygota</taxon>
        <taxon>Coleoptera</taxon>
        <taxon>Polyphaga</taxon>
        <taxon>Elateriformia</taxon>
        <taxon>Elateroidea</taxon>
        <taxon>Lampyridae</taxon>
        <taxon>Lampyrinae</taxon>
        <taxon>Pyrocoelia</taxon>
    </lineage>
</organism>
<dbReference type="Proteomes" id="UP001329430">
    <property type="component" value="Chromosome 2"/>
</dbReference>
<feature type="transmembrane region" description="Helical" evidence="5">
    <location>
        <begin position="90"/>
        <end position="116"/>
    </location>
</feature>
<reference evidence="6 7" key="1">
    <citation type="journal article" date="2024" name="Insects">
        <title>An Improved Chromosome-Level Genome Assembly of the Firefly Pyrocoelia pectoralis.</title>
        <authorList>
            <person name="Fu X."/>
            <person name="Meyer-Rochow V.B."/>
            <person name="Ballantyne L."/>
            <person name="Zhu X."/>
        </authorList>
    </citation>
    <scope>NUCLEOTIDE SEQUENCE [LARGE SCALE GENOMIC DNA]</scope>
    <source>
        <strain evidence="6">XCY_ONT2</strain>
    </source>
</reference>
<evidence type="ECO:0000313" key="7">
    <source>
        <dbReference type="Proteomes" id="UP001329430"/>
    </source>
</evidence>
<evidence type="ECO:0000256" key="5">
    <source>
        <dbReference type="SAM" id="Phobius"/>
    </source>
</evidence>
<dbReference type="PANTHER" id="PTHR23507:SF39">
    <property type="entry name" value="GH23453P-RELATED"/>
    <property type="match status" value="1"/>
</dbReference>
<proteinExistence type="predicted"/>
<keyword evidence="7" id="KW-1185">Reference proteome</keyword>
<accession>A0AAN7ZLA0</accession>
<dbReference type="GO" id="GO:0016020">
    <property type="term" value="C:membrane"/>
    <property type="evidence" value="ECO:0007669"/>
    <property type="project" value="UniProtKB-SubCell"/>
</dbReference>